<dbReference type="Proteomes" id="UP000028838">
    <property type="component" value="Unassembled WGS sequence"/>
</dbReference>
<accession>A0A086JQW1</accession>
<dbReference type="EMBL" id="AEYH02002807">
    <property type="protein sequence ID" value="KFG34529.1"/>
    <property type="molecule type" value="Genomic_DNA"/>
</dbReference>
<dbReference type="VEuPathDB" id="ToxoDB:TGFOU_299980"/>
<sequence length="267" mass="29426">MQRAASADSTRVSALAVSGLDAAANVGAFHFVRDFRGPESRLENKLEEVVPLLLFSARAPWLHFAPVSPRLRKDFPRSIFLLVSEVMRCLSTSAFSRSKVVAVNLAVPFLPDATSLSILRSPVFAGASKFCCSRLGGSSNESAFFSRKEADRRGTFSGRSALLVLHLLGDLVCVSLLKFALRSSNMRSFTARRSRRDEYPTFERKMEQEESDISPSSSRSSSACFLLLPGRPCQCACELIFPRSRALCTHQIFAKPTSFSRSSLLLC</sequence>
<feature type="region of interest" description="Disordered" evidence="1">
    <location>
        <begin position="200"/>
        <end position="219"/>
    </location>
</feature>
<dbReference type="AlphaFoldDB" id="A0A086JQW1"/>
<comment type="caution">
    <text evidence="2">The sequence shown here is derived from an EMBL/GenBank/DDBJ whole genome shotgun (WGS) entry which is preliminary data.</text>
</comment>
<protein>
    <submittedName>
        <fullName evidence="2">Uncharacterized protein</fullName>
    </submittedName>
</protein>
<name>A0A086JQW1_TOXGO</name>
<reference evidence="2 3" key="1">
    <citation type="submission" date="2014-07" db="EMBL/GenBank/DDBJ databases">
        <authorList>
            <person name="Sibley D."/>
            <person name="Venepally P."/>
            <person name="Karamycheva S."/>
            <person name="Hadjithomas M."/>
            <person name="Khan A."/>
            <person name="Brunk B."/>
            <person name="Roos D."/>
            <person name="Caler E."/>
            <person name="Lorenzi H."/>
        </authorList>
    </citation>
    <scope>NUCLEOTIDE SEQUENCE [LARGE SCALE GENOMIC DNA]</scope>
    <source>
        <strain evidence="2 3">FOU</strain>
    </source>
</reference>
<evidence type="ECO:0000256" key="1">
    <source>
        <dbReference type="SAM" id="MobiDB-lite"/>
    </source>
</evidence>
<proteinExistence type="predicted"/>
<gene>
    <name evidence="2" type="ORF">TGFOU_299980</name>
</gene>
<organism evidence="2 3">
    <name type="scientific">Toxoplasma gondii FOU</name>
    <dbReference type="NCBI Taxonomy" id="943167"/>
    <lineage>
        <taxon>Eukaryota</taxon>
        <taxon>Sar</taxon>
        <taxon>Alveolata</taxon>
        <taxon>Apicomplexa</taxon>
        <taxon>Conoidasida</taxon>
        <taxon>Coccidia</taxon>
        <taxon>Eucoccidiorida</taxon>
        <taxon>Eimeriorina</taxon>
        <taxon>Sarcocystidae</taxon>
        <taxon>Toxoplasma</taxon>
    </lineage>
</organism>
<evidence type="ECO:0000313" key="3">
    <source>
        <dbReference type="Proteomes" id="UP000028838"/>
    </source>
</evidence>
<evidence type="ECO:0000313" key="2">
    <source>
        <dbReference type="EMBL" id="KFG34529.1"/>
    </source>
</evidence>